<protein>
    <recommendedName>
        <fullName evidence="3">DUF4231 domain-containing protein</fullName>
    </recommendedName>
</protein>
<dbReference type="InterPro" id="IPR025325">
    <property type="entry name" value="DUF4231"/>
</dbReference>
<keyword evidence="2" id="KW-1185">Reference proteome</keyword>
<evidence type="ECO:0000313" key="1">
    <source>
        <dbReference type="EMBL" id="EWT00247.1"/>
    </source>
</evidence>
<proteinExistence type="predicted"/>
<dbReference type="RefSeq" id="WP_034808834.1">
    <property type="nucleotide sequence ID" value="NZ_AWSA01000050.1"/>
</dbReference>
<dbReference type="EMBL" id="AWSA01000050">
    <property type="protein sequence ID" value="EWT00247.1"/>
    <property type="molecule type" value="Genomic_DNA"/>
</dbReference>
<dbReference type="Pfam" id="PF14015">
    <property type="entry name" value="DUF4231"/>
    <property type="match status" value="1"/>
</dbReference>
<comment type="caution">
    <text evidence="1">The sequence shown here is derived from an EMBL/GenBank/DDBJ whole genome shotgun (WGS) entry which is preliminary data.</text>
</comment>
<gene>
    <name evidence="1" type="ORF">N865_16680</name>
</gene>
<evidence type="ECO:0000313" key="2">
    <source>
        <dbReference type="Proteomes" id="UP000019489"/>
    </source>
</evidence>
<dbReference type="OrthoDB" id="9791874at2"/>
<sequence length="155" mass="17521">MSEVPDMMGDELPKPTNPDDVTDLVWLAFQSQFAFFSKGSRRNRVAYQSSKVATIVIAAAVTICAALDVRPWVTASLGGLVVVIQGLQQLFQWQLNWVTDRQSSETMRQHGLAYAAMMDPYDGPDRRDRLSKLMRDIALRENRSWAGRMLDRGSR</sequence>
<reference evidence="1 2" key="1">
    <citation type="submission" date="2013-08" db="EMBL/GenBank/DDBJ databases">
        <title>Intrasporangium oryzae NRRL B-24470.</title>
        <authorList>
            <person name="Liu H."/>
            <person name="Wang G."/>
        </authorList>
    </citation>
    <scope>NUCLEOTIDE SEQUENCE [LARGE SCALE GENOMIC DNA]</scope>
    <source>
        <strain evidence="1 2">NRRL B-24470</strain>
    </source>
</reference>
<dbReference type="AlphaFoldDB" id="W9G4L3"/>
<organism evidence="1 2">
    <name type="scientific">Intrasporangium oryzae NRRL B-24470</name>
    <dbReference type="NCBI Taxonomy" id="1386089"/>
    <lineage>
        <taxon>Bacteria</taxon>
        <taxon>Bacillati</taxon>
        <taxon>Actinomycetota</taxon>
        <taxon>Actinomycetes</taxon>
        <taxon>Micrococcales</taxon>
        <taxon>Intrasporangiaceae</taxon>
        <taxon>Intrasporangium</taxon>
    </lineage>
</organism>
<dbReference type="Proteomes" id="UP000019489">
    <property type="component" value="Unassembled WGS sequence"/>
</dbReference>
<evidence type="ECO:0008006" key="3">
    <source>
        <dbReference type="Google" id="ProtNLM"/>
    </source>
</evidence>
<name>W9G4L3_9MICO</name>
<dbReference type="NCBIfam" id="NF033634">
    <property type="entry name" value="SLATT_1"/>
    <property type="match status" value="1"/>
</dbReference>
<accession>W9G4L3</accession>